<evidence type="ECO:0000313" key="1">
    <source>
        <dbReference type="EMBL" id="CAI9569048.1"/>
    </source>
</evidence>
<protein>
    <submittedName>
        <fullName evidence="1">Uncharacterized protein</fullName>
    </submittedName>
</protein>
<proteinExistence type="predicted"/>
<evidence type="ECO:0000313" key="2">
    <source>
        <dbReference type="Proteomes" id="UP001162483"/>
    </source>
</evidence>
<sequence length="115" mass="13847">MIWVPPQFRGIKESTSTYTLNVLRVWDNLHKNMKWEFNSILMPLTDTDYFPPGKNKISGRWFRKEDTQLREVLVEGELRPLKDLIEKKGDIFIRIDEWKYHQLKCFIGNLPKPLR</sequence>
<gene>
    <name evidence="1" type="ORF">SPARVUS_LOCUS6858141</name>
</gene>
<name>A0ABN9D917_9NEOB</name>
<dbReference type="EMBL" id="CATNWA010014207">
    <property type="protein sequence ID" value="CAI9569048.1"/>
    <property type="molecule type" value="Genomic_DNA"/>
</dbReference>
<reference evidence="1" key="1">
    <citation type="submission" date="2023-05" db="EMBL/GenBank/DDBJ databases">
        <authorList>
            <person name="Stuckert A."/>
        </authorList>
    </citation>
    <scope>NUCLEOTIDE SEQUENCE</scope>
</reference>
<comment type="caution">
    <text evidence="1">The sequence shown here is derived from an EMBL/GenBank/DDBJ whole genome shotgun (WGS) entry which is preliminary data.</text>
</comment>
<keyword evidence="2" id="KW-1185">Reference proteome</keyword>
<organism evidence="1 2">
    <name type="scientific">Staurois parvus</name>
    <dbReference type="NCBI Taxonomy" id="386267"/>
    <lineage>
        <taxon>Eukaryota</taxon>
        <taxon>Metazoa</taxon>
        <taxon>Chordata</taxon>
        <taxon>Craniata</taxon>
        <taxon>Vertebrata</taxon>
        <taxon>Euteleostomi</taxon>
        <taxon>Amphibia</taxon>
        <taxon>Batrachia</taxon>
        <taxon>Anura</taxon>
        <taxon>Neobatrachia</taxon>
        <taxon>Ranoidea</taxon>
        <taxon>Ranidae</taxon>
        <taxon>Staurois</taxon>
    </lineage>
</organism>
<feature type="non-terminal residue" evidence="1">
    <location>
        <position position="115"/>
    </location>
</feature>
<accession>A0ABN9D917</accession>
<dbReference type="Proteomes" id="UP001162483">
    <property type="component" value="Unassembled WGS sequence"/>
</dbReference>